<evidence type="ECO:0000256" key="2">
    <source>
        <dbReference type="ARBA" id="ARBA00022475"/>
    </source>
</evidence>
<dbReference type="EMBL" id="LSTO01000024">
    <property type="protein sequence ID" value="OWW18105.1"/>
    <property type="molecule type" value="Genomic_DNA"/>
</dbReference>
<feature type="chain" id="PRO_5012671213" evidence="6">
    <location>
        <begin position="24"/>
        <end position="294"/>
    </location>
</feature>
<keyword evidence="2" id="KW-1003">Cell membrane</keyword>
<evidence type="ECO:0000256" key="5">
    <source>
        <dbReference type="ARBA" id="ARBA00023136"/>
    </source>
</evidence>
<reference evidence="8 9" key="1">
    <citation type="submission" date="2016-02" db="EMBL/GenBank/DDBJ databases">
        <authorList>
            <person name="Wen L."/>
            <person name="He K."/>
            <person name="Yang H."/>
        </authorList>
    </citation>
    <scope>NUCLEOTIDE SEQUENCE [LARGE SCALE GENOMIC DNA]</scope>
    <source>
        <strain evidence="8 9">TSA40</strain>
    </source>
</reference>
<dbReference type="Gene3D" id="3.30.450.20">
    <property type="entry name" value="PAS domain"/>
    <property type="match status" value="2"/>
</dbReference>
<dbReference type="Pfam" id="PF17200">
    <property type="entry name" value="sCache_2"/>
    <property type="match status" value="2"/>
</dbReference>
<dbReference type="GO" id="GO:0005886">
    <property type="term" value="C:plasma membrane"/>
    <property type="evidence" value="ECO:0007669"/>
    <property type="project" value="UniProtKB-SubCell"/>
</dbReference>
<gene>
    <name evidence="8" type="ORF">AYR66_02980</name>
</gene>
<keyword evidence="4" id="KW-1133">Transmembrane helix</keyword>
<evidence type="ECO:0000313" key="8">
    <source>
        <dbReference type="EMBL" id="OWW18105.1"/>
    </source>
</evidence>
<evidence type="ECO:0000256" key="3">
    <source>
        <dbReference type="ARBA" id="ARBA00022692"/>
    </source>
</evidence>
<evidence type="ECO:0000313" key="9">
    <source>
        <dbReference type="Proteomes" id="UP000197535"/>
    </source>
</evidence>
<feature type="signal peptide" evidence="6">
    <location>
        <begin position="1"/>
        <end position="23"/>
    </location>
</feature>
<protein>
    <submittedName>
        <fullName evidence="8">Chemotaxis protein</fullName>
    </submittedName>
</protein>
<sequence>MKALPRIFLLCHLALGAVSLAHAAPTNASIGAIERAEADKAKSLLEDAVSYLQKNGTDKAFKAFSRRDGEFAQGSYYVYVMGLDGMMVAHGAAPEVLVGTNVTDLRDAAGKPFIREMLDKAATSGSGSVEYRWLNRSNNHVELKTALFTKVDNHVVSVGYYLPRSTEEEAQGMLDKAVAQMKKSGATASYRKFNDPKGAFIRGDLYVFAIGLEDGKYRASGAAPRLVGKNVRDMRDAEGKPLVQEMIALVKEKGSGTVDYVWRNPATNAVEPKHSLVQRVNDVVVGVGYYSKQK</sequence>
<keyword evidence="6" id="KW-0732">Signal</keyword>
<dbReference type="SMART" id="SM01049">
    <property type="entry name" value="Cache_2"/>
    <property type="match status" value="2"/>
</dbReference>
<feature type="domain" description="Single Cache" evidence="7">
    <location>
        <begin position="164"/>
        <end position="244"/>
    </location>
</feature>
<comment type="caution">
    <text evidence="8">The sequence shown here is derived from an EMBL/GenBank/DDBJ whole genome shotgun (WGS) entry which is preliminary data.</text>
</comment>
<proteinExistence type="predicted"/>
<evidence type="ECO:0000259" key="7">
    <source>
        <dbReference type="SMART" id="SM01049"/>
    </source>
</evidence>
<name>A0A254T667_9BURK</name>
<dbReference type="RefSeq" id="WP_088710744.1">
    <property type="nucleotide sequence ID" value="NZ_LSTO01000024.1"/>
</dbReference>
<comment type="subcellular location">
    <subcellularLocation>
        <location evidence="1">Cell membrane</location>
        <topology evidence="1">Multi-pass membrane protein</topology>
    </subcellularLocation>
</comment>
<dbReference type="AlphaFoldDB" id="A0A254T667"/>
<organism evidence="8 9">
    <name type="scientific">Noviherbaspirillum denitrificans</name>
    <dbReference type="NCBI Taxonomy" id="1968433"/>
    <lineage>
        <taxon>Bacteria</taxon>
        <taxon>Pseudomonadati</taxon>
        <taxon>Pseudomonadota</taxon>
        <taxon>Betaproteobacteria</taxon>
        <taxon>Burkholderiales</taxon>
        <taxon>Oxalobacteraceae</taxon>
        <taxon>Noviherbaspirillum</taxon>
    </lineage>
</organism>
<dbReference type="OrthoDB" id="9178561at2"/>
<evidence type="ECO:0000256" key="6">
    <source>
        <dbReference type="SAM" id="SignalP"/>
    </source>
</evidence>
<keyword evidence="9" id="KW-1185">Reference proteome</keyword>
<keyword evidence="5" id="KW-0472">Membrane</keyword>
<keyword evidence="3" id="KW-0812">Transmembrane</keyword>
<evidence type="ECO:0000256" key="1">
    <source>
        <dbReference type="ARBA" id="ARBA00004651"/>
    </source>
</evidence>
<feature type="domain" description="Single Cache" evidence="7">
    <location>
        <begin position="30"/>
        <end position="115"/>
    </location>
</feature>
<accession>A0A254T667</accession>
<dbReference type="InterPro" id="IPR033480">
    <property type="entry name" value="sCache_2"/>
</dbReference>
<dbReference type="Proteomes" id="UP000197535">
    <property type="component" value="Unassembled WGS sequence"/>
</dbReference>
<evidence type="ECO:0000256" key="4">
    <source>
        <dbReference type="ARBA" id="ARBA00022989"/>
    </source>
</evidence>